<evidence type="ECO:0000313" key="2">
    <source>
        <dbReference type="EMBL" id="KAG7519482.1"/>
    </source>
</evidence>
<dbReference type="EMBL" id="JAGKHQ010000003">
    <property type="protein sequence ID" value="KAG7519482.1"/>
    <property type="molecule type" value="Genomic_DNA"/>
</dbReference>
<protein>
    <submittedName>
        <fullName evidence="2">Uncharacterized protein</fullName>
    </submittedName>
</protein>
<dbReference type="AlphaFoldDB" id="A0AAV6SR46"/>
<accession>A0AAV6SR46</accession>
<feature type="compositionally biased region" description="Basic and acidic residues" evidence="1">
    <location>
        <begin position="34"/>
        <end position="51"/>
    </location>
</feature>
<proteinExistence type="predicted"/>
<comment type="caution">
    <text evidence="2">The sequence shown here is derived from an EMBL/GenBank/DDBJ whole genome shotgun (WGS) entry which is preliminary data.</text>
</comment>
<organism evidence="2 3">
    <name type="scientific">Solea senegalensis</name>
    <name type="common">Senegalese sole</name>
    <dbReference type="NCBI Taxonomy" id="28829"/>
    <lineage>
        <taxon>Eukaryota</taxon>
        <taxon>Metazoa</taxon>
        <taxon>Chordata</taxon>
        <taxon>Craniata</taxon>
        <taxon>Vertebrata</taxon>
        <taxon>Euteleostomi</taxon>
        <taxon>Actinopterygii</taxon>
        <taxon>Neopterygii</taxon>
        <taxon>Teleostei</taxon>
        <taxon>Neoteleostei</taxon>
        <taxon>Acanthomorphata</taxon>
        <taxon>Carangaria</taxon>
        <taxon>Pleuronectiformes</taxon>
        <taxon>Pleuronectoidei</taxon>
        <taxon>Soleidae</taxon>
        <taxon>Solea</taxon>
    </lineage>
</organism>
<dbReference type="Proteomes" id="UP000693946">
    <property type="component" value="Linkage Group LG11"/>
</dbReference>
<feature type="region of interest" description="Disordered" evidence="1">
    <location>
        <begin position="34"/>
        <end position="68"/>
    </location>
</feature>
<name>A0AAV6SR46_SOLSE</name>
<sequence>MCNQAITGADAGKPNFINNEIHHGYGISLQCSLRTDKQRQQAETPAEDKTHKQQHPAQNNTFHPGSKSRHRAVQVCVCVQQALFSDNTRPSRSEIRDGTEEVNLTRVIKLKSDVWGDKLVRNIDYN</sequence>
<reference evidence="2 3" key="1">
    <citation type="journal article" date="2021" name="Sci. Rep.">
        <title>Chromosome anchoring in Senegalese sole (Solea senegalensis) reveals sex-associated markers and genome rearrangements in flatfish.</title>
        <authorList>
            <person name="Guerrero-Cozar I."/>
            <person name="Gomez-Garrido J."/>
            <person name="Berbel C."/>
            <person name="Martinez-Blanch J.F."/>
            <person name="Alioto T."/>
            <person name="Claros M.G."/>
            <person name="Gagnaire P.A."/>
            <person name="Manchado M."/>
        </authorList>
    </citation>
    <scope>NUCLEOTIDE SEQUENCE [LARGE SCALE GENOMIC DNA]</scope>
    <source>
        <strain evidence="2">Sse05_10M</strain>
    </source>
</reference>
<keyword evidence="3" id="KW-1185">Reference proteome</keyword>
<evidence type="ECO:0000313" key="3">
    <source>
        <dbReference type="Proteomes" id="UP000693946"/>
    </source>
</evidence>
<evidence type="ECO:0000256" key="1">
    <source>
        <dbReference type="SAM" id="MobiDB-lite"/>
    </source>
</evidence>
<gene>
    <name evidence="2" type="ORF">JOB18_009737</name>
</gene>